<protein>
    <recommendedName>
        <fullName evidence="5">Glutamate--cysteine ligase EgtA</fullName>
        <ecNumber evidence="5">6.3.2.2</ecNumber>
    </recommendedName>
    <alternativeName>
        <fullName evidence="5">Gamma-glutamylcysteine synthase</fullName>
        <shortName evidence="5">GCS</shortName>
        <shortName evidence="5">Gamma-ECS</shortName>
    </alternativeName>
</protein>
<comment type="pathway">
    <text evidence="5">Amino-acid biosynthesis; ergothioneine biosynthesis.</text>
</comment>
<evidence type="ECO:0000313" key="7">
    <source>
        <dbReference type="EMBL" id="MDS1271636.1"/>
    </source>
</evidence>
<evidence type="ECO:0000256" key="2">
    <source>
        <dbReference type="ARBA" id="ARBA00022741"/>
    </source>
</evidence>
<dbReference type="EMBL" id="JAVLVT010000006">
    <property type="protein sequence ID" value="MDS1271636.1"/>
    <property type="molecule type" value="Genomic_DNA"/>
</dbReference>
<keyword evidence="1 5" id="KW-0436">Ligase</keyword>
<dbReference type="NCBIfam" id="TIGR03444">
    <property type="entry name" value="EgtA_Cys_ligase"/>
    <property type="match status" value="1"/>
</dbReference>
<evidence type="ECO:0000256" key="5">
    <source>
        <dbReference type="HAMAP-Rule" id="MF_02034"/>
    </source>
</evidence>
<dbReference type="PIRSF" id="PIRSF017901">
    <property type="entry name" value="GCL"/>
    <property type="match status" value="1"/>
</dbReference>
<keyword evidence="8" id="KW-1185">Reference proteome</keyword>
<sequence>MVRLTEDDVHEYVTGICFKTGPPGRVGCELEWHVVDRHQPAEPVPLHRLARALTGVDPPPAGSTLTYEPGGQLELSSLPHPDASATHAALSADLAAVEAHLGEAGLRLHGGGLHPARLPARQLSRPRYRAMERYFDRDGAAGRTMMCATASMQVCVDIGANPADLRRRWSLLHQLTPVLIAAFANSAVWRGQPTGWRSARQLVWATIDATRTRPVAGPDPRAAWARYALDARLLAIRETHRPWQVNPGLRFRDWLSSDRHRHPTQEDLSFHLSTLFPPVRPRGWFELRVIDAPPRAWWPVPLAVVSALVDDPIAADTARAATERLARTGRSDHLWLRACRDALHDPHIAACARACFEATRAALHRAGAATLASLVDAYTERFVDPGRCPADEHLQQRALSGQRGTPCPSPQPS</sequence>
<comment type="catalytic activity">
    <reaction evidence="4 5 6">
        <text>L-cysteine + L-glutamate + ATP = gamma-L-glutamyl-L-cysteine + ADP + phosphate + H(+)</text>
        <dbReference type="Rhea" id="RHEA:13285"/>
        <dbReference type="ChEBI" id="CHEBI:15378"/>
        <dbReference type="ChEBI" id="CHEBI:29985"/>
        <dbReference type="ChEBI" id="CHEBI:30616"/>
        <dbReference type="ChEBI" id="CHEBI:35235"/>
        <dbReference type="ChEBI" id="CHEBI:43474"/>
        <dbReference type="ChEBI" id="CHEBI:58173"/>
        <dbReference type="ChEBI" id="CHEBI:456216"/>
        <dbReference type="EC" id="6.3.2.2"/>
    </reaction>
</comment>
<organism evidence="7 8">
    <name type="scientific">Lipingzhangella rawalii</name>
    <dbReference type="NCBI Taxonomy" id="2055835"/>
    <lineage>
        <taxon>Bacteria</taxon>
        <taxon>Bacillati</taxon>
        <taxon>Actinomycetota</taxon>
        <taxon>Actinomycetes</taxon>
        <taxon>Streptosporangiales</taxon>
        <taxon>Nocardiopsidaceae</taxon>
        <taxon>Lipingzhangella</taxon>
    </lineage>
</organism>
<evidence type="ECO:0000313" key="8">
    <source>
        <dbReference type="Proteomes" id="UP001250214"/>
    </source>
</evidence>
<comment type="function">
    <text evidence="5">Catalyzes the synthesis of gamma-glutamylcysteine (gamma-GC). This compound is used as substrate for the biosynthesis of the low-molecular thiol compound ergothioneine.</text>
</comment>
<dbReference type="RefSeq" id="WP_310913180.1">
    <property type="nucleotide sequence ID" value="NZ_JAVLVT010000006.1"/>
</dbReference>
<proteinExistence type="inferred from homology"/>
<dbReference type="InterPro" id="IPR017809">
    <property type="entry name" value="EgtA_Actinobacteria"/>
</dbReference>
<dbReference type="Proteomes" id="UP001250214">
    <property type="component" value="Unassembled WGS sequence"/>
</dbReference>
<evidence type="ECO:0000256" key="1">
    <source>
        <dbReference type="ARBA" id="ARBA00022598"/>
    </source>
</evidence>
<dbReference type="SUPFAM" id="SSF55931">
    <property type="entry name" value="Glutamine synthetase/guanido kinase"/>
    <property type="match status" value="1"/>
</dbReference>
<evidence type="ECO:0000256" key="4">
    <source>
        <dbReference type="ARBA" id="ARBA00048819"/>
    </source>
</evidence>
<keyword evidence="3 5" id="KW-0067">ATP-binding</keyword>
<keyword evidence="2 5" id="KW-0547">Nucleotide-binding</keyword>
<accession>A0ABU2H8K0</accession>
<dbReference type="PANTHER" id="PTHR34378:SF1">
    <property type="entry name" value="GLUTAMATE--CYSTEINE LIGASE, CHLOROPLASTIC"/>
    <property type="match status" value="1"/>
</dbReference>
<dbReference type="EC" id="6.3.2.2" evidence="5"/>
<gene>
    <name evidence="5 7" type="primary">egtA</name>
    <name evidence="7" type="ORF">RIF23_15175</name>
</gene>
<dbReference type="PANTHER" id="PTHR34378">
    <property type="entry name" value="GLUTAMATE--CYSTEINE LIGASE, CHLOROPLASTIC"/>
    <property type="match status" value="1"/>
</dbReference>
<dbReference type="InterPro" id="IPR006336">
    <property type="entry name" value="GCS2"/>
</dbReference>
<dbReference type="Pfam" id="PF04107">
    <property type="entry name" value="GCS2"/>
    <property type="match status" value="1"/>
</dbReference>
<evidence type="ECO:0000256" key="3">
    <source>
        <dbReference type="ARBA" id="ARBA00022840"/>
    </source>
</evidence>
<evidence type="ECO:0000256" key="6">
    <source>
        <dbReference type="PIRNR" id="PIRNR017901"/>
    </source>
</evidence>
<dbReference type="InterPro" id="IPR014746">
    <property type="entry name" value="Gln_synth/guanido_kin_cat_dom"/>
</dbReference>
<name>A0ABU2H8K0_9ACTN</name>
<dbReference type="GO" id="GO:0004357">
    <property type="term" value="F:glutamate-cysteine ligase activity"/>
    <property type="evidence" value="ECO:0007669"/>
    <property type="project" value="UniProtKB-EC"/>
</dbReference>
<dbReference type="InterPro" id="IPR035434">
    <property type="entry name" value="GCL_bact_plant"/>
</dbReference>
<comment type="similarity">
    <text evidence="5 6">Belongs to the glutamate--cysteine ligase type 2 family. EgtA subfamily.</text>
</comment>
<reference evidence="8" key="1">
    <citation type="submission" date="2023-07" db="EMBL/GenBank/DDBJ databases">
        <title>Novel species in the genus Lipingzhangella isolated from Sambhar Salt Lake.</title>
        <authorList>
            <person name="Jiya N."/>
            <person name="Kajale S."/>
            <person name="Sharma A."/>
        </authorList>
    </citation>
    <scope>NUCLEOTIDE SEQUENCE [LARGE SCALE GENOMIC DNA]</scope>
    <source>
        <strain evidence="8">LS1_29</strain>
    </source>
</reference>
<dbReference type="HAMAP" id="MF_02034">
    <property type="entry name" value="EgtA"/>
    <property type="match status" value="1"/>
</dbReference>
<dbReference type="Gene3D" id="3.30.590.20">
    <property type="match status" value="1"/>
</dbReference>
<comment type="caution">
    <text evidence="7">The sequence shown here is derived from an EMBL/GenBank/DDBJ whole genome shotgun (WGS) entry which is preliminary data.</text>
</comment>